<name>A0AAV4UIX8_9ARAC</name>
<protein>
    <submittedName>
        <fullName evidence="2">Uncharacterized protein</fullName>
    </submittedName>
</protein>
<dbReference type="EMBL" id="BPLQ01011416">
    <property type="protein sequence ID" value="GIY57790.1"/>
    <property type="molecule type" value="Genomic_DNA"/>
</dbReference>
<accession>A0AAV4UIX8</accession>
<feature type="compositionally biased region" description="Polar residues" evidence="1">
    <location>
        <begin position="97"/>
        <end position="107"/>
    </location>
</feature>
<feature type="region of interest" description="Disordered" evidence="1">
    <location>
        <begin position="1"/>
        <end position="148"/>
    </location>
</feature>
<reference evidence="2 3" key="1">
    <citation type="submission" date="2021-06" db="EMBL/GenBank/DDBJ databases">
        <title>Caerostris darwini draft genome.</title>
        <authorList>
            <person name="Kono N."/>
            <person name="Arakawa K."/>
        </authorList>
    </citation>
    <scope>NUCLEOTIDE SEQUENCE [LARGE SCALE GENOMIC DNA]</scope>
</reference>
<proteinExistence type="predicted"/>
<feature type="compositionally biased region" description="Polar residues" evidence="1">
    <location>
        <begin position="134"/>
        <end position="147"/>
    </location>
</feature>
<organism evidence="2 3">
    <name type="scientific">Caerostris darwini</name>
    <dbReference type="NCBI Taxonomy" id="1538125"/>
    <lineage>
        <taxon>Eukaryota</taxon>
        <taxon>Metazoa</taxon>
        <taxon>Ecdysozoa</taxon>
        <taxon>Arthropoda</taxon>
        <taxon>Chelicerata</taxon>
        <taxon>Arachnida</taxon>
        <taxon>Araneae</taxon>
        <taxon>Araneomorphae</taxon>
        <taxon>Entelegynae</taxon>
        <taxon>Araneoidea</taxon>
        <taxon>Araneidae</taxon>
        <taxon>Caerostris</taxon>
    </lineage>
</organism>
<feature type="compositionally biased region" description="Basic and acidic residues" evidence="1">
    <location>
        <begin position="108"/>
        <end position="125"/>
    </location>
</feature>
<evidence type="ECO:0000313" key="3">
    <source>
        <dbReference type="Proteomes" id="UP001054837"/>
    </source>
</evidence>
<keyword evidence="3" id="KW-1185">Reference proteome</keyword>
<gene>
    <name evidence="2" type="primary">AVEN_182941_1</name>
    <name evidence="2" type="ORF">CDAR_311651</name>
</gene>
<evidence type="ECO:0000313" key="2">
    <source>
        <dbReference type="EMBL" id="GIY57790.1"/>
    </source>
</evidence>
<sequence>MPPYSNGAVSELHRLSMRRGGPPGAGTATPLGLQRSEFEDFANAYRPTLDVPRREPEPPKPVEETKTDFGRSIKKLMKRPQGSPSVQAKNKKGGIQRTPTLAPTSSGHQERERSVTSDARPISDKKPKRPLSANIETTLLPPQQKTSVGPAMIPQADTNLAIPEVLPLPPQQSPILAAAPKTSKQSTKVAKSETEDLLRPPPMESAPVPPVVVHVPVIPKANQAKKKVSIQEDNRRSGTEVSCDAHCLIITGNNIGRFLPPRHVSSEKKIERHKLILIYSYIPRC</sequence>
<dbReference type="Proteomes" id="UP001054837">
    <property type="component" value="Unassembled WGS sequence"/>
</dbReference>
<dbReference type="AlphaFoldDB" id="A0AAV4UIX8"/>
<feature type="compositionally biased region" description="Basic and acidic residues" evidence="1">
    <location>
        <begin position="51"/>
        <end position="71"/>
    </location>
</feature>
<comment type="caution">
    <text evidence="2">The sequence shown here is derived from an EMBL/GenBank/DDBJ whole genome shotgun (WGS) entry which is preliminary data.</text>
</comment>
<evidence type="ECO:0000256" key="1">
    <source>
        <dbReference type="SAM" id="MobiDB-lite"/>
    </source>
</evidence>